<evidence type="ECO:0000256" key="1">
    <source>
        <dbReference type="ARBA" id="ARBA00006828"/>
    </source>
</evidence>
<dbReference type="Ensembl" id="ENSPKIT00000022309.1">
    <property type="protein sequence ID" value="ENSPKIP00000041274.1"/>
    <property type="gene ID" value="ENSPKIG00000017893.1"/>
</dbReference>
<feature type="coiled-coil region" evidence="2">
    <location>
        <begin position="1217"/>
        <end position="1252"/>
    </location>
</feature>
<dbReference type="GeneTree" id="ENSGT00940000154390"/>
<evidence type="ECO:0000256" key="2">
    <source>
        <dbReference type="SAM" id="Coils"/>
    </source>
</evidence>
<accession>A0A3B3TET9</accession>
<proteinExistence type="inferred from homology"/>
<dbReference type="InterPro" id="IPR030383">
    <property type="entry name" value="G_VLIG_dom"/>
</dbReference>
<dbReference type="Proteomes" id="UP000261540">
    <property type="component" value="Unplaced"/>
</dbReference>
<feature type="domain" description="VLIG-type G" evidence="4">
    <location>
        <begin position="833"/>
        <end position="1079"/>
    </location>
</feature>
<dbReference type="SUPFAM" id="SSF52540">
    <property type="entry name" value="P-loop containing nucleoside triphosphate hydrolases"/>
    <property type="match status" value="1"/>
</dbReference>
<feature type="region of interest" description="Disordered" evidence="3">
    <location>
        <begin position="189"/>
        <end position="228"/>
    </location>
</feature>
<dbReference type="InterPro" id="IPR052986">
    <property type="entry name" value="VLIG_GTPase"/>
</dbReference>
<evidence type="ECO:0000259" key="4">
    <source>
        <dbReference type="PROSITE" id="PS51717"/>
    </source>
</evidence>
<dbReference type="Pfam" id="PF25496">
    <property type="entry name" value="URGCP"/>
    <property type="match status" value="1"/>
</dbReference>
<keyword evidence="6" id="KW-1185">Reference proteome</keyword>
<dbReference type="InterPro" id="IPR027417">
    <property type="entry name" value="P-loop_NTPase"/>
</dbReference>
<dbReference type="GO" id="GO:0005525">
    <property type="term" value="F:GTP binding"/>
    <property type="evidence" value="ECO:0007669"/>
    <property type="project" value="InterPro"/>
</dbReference>
<evidence type="ECO:0000313" key="5">
    <source>
        <dbReference type="Ensembl" id="ENSPKIP00000041274.1"/>
    </source>
</evidence>
<evidence type="ECO:0000256" key="3">
    <source>
        <dbReference type="SAM" id="MobiDB-lite"/>
    </source>
</evidence>
<name>A0A3B3TET9_9TELE</name>
<reference evidence="5" key="1">
    <citation type="submission" date="2025-08" db="UniProtKB">
        <authorList>
            <consortium name="Ensembl"/>
        </authorList>
    </citation>
    <scope>IDENTIFICATION</scope>
</reference>
<dbReference type="InterPro" id="IPR058641">
    <property type="entry name" value="GVIN1_dom"/>
</dbReference>
<dbReference type="Pfam" id="PF25974">
    <property type="entry name" value="URGCP_9th"/>
    <property type="match status" value="1"/>
</dbReference>
<protein>
    <submittedName>
        <fullName evidence="5">Interferon-induced very large GTPase 1-like</fullName>
    </submittedName>
</protein>
<dbReference type="STRING" id="1676925.ENSPKIP00000041274"/>
<dbReference type="Gene3D" id="3.40.50.300">
    <property type="entry name" value="P-loop containing nucleotide triphosphate hydrolases"/>
    <property type="match status" value="1"/>
</dbReference>
<feature type="region of interest" description="Disordered" evidence="3">
    <location>
        <begin position="1"/>
        <end position="139"/>
    </location>
</feature>
<feature type="compositionally biased region" description="Polar residues" evidence="3">
    <location>
        <begin position="215"/>
        <end position="228"/>
    </location>
</feature>
<evidence type="ECO:0000313" key="6">
    <source>
        <dbReference type="Proteomes" id="UP000261540"/>
    </source>
</evidence>
<dbReference type="Pfam" id="PF25683">
    <property type="entry name" value="URGCP_GTPase"/>
    <property type="match status" value="1"/>
</dbReference>
<feature type="compositionally biased region" description="Basic and acidic residues" evidence="3">
    <location>
        <begin position="83"/>
        <end position="96"/>
    </location>
</feature>
<organism evidence="5 6">
    <name type="scientific">Paramormyrops kingsleyae</name>
    <dbReference type="NCBI Taxonomy" id="1676925"/>
    <lineage>
        <taxon>Eukaryota</taxon>
        <taxon>Metazoa</taxon>
        <taxon>Chordata</taxon>
        <taxon>Craniata</taxon>
        <taxon>Vertebrata</taxon>
        <taxon>Euteleostomi</taxon>
        <taxon>Actinopterygii</taxon>
        <taxon>Neopterygii</taxon>
        <taxon>Teleostei</taxon>
        <taxon>Osteoglossocephala</taxon>
        <taxon>Osteoglossomorpha</taxon>
        <taxon>Osteoglossiformes</taxon>
        <taxon>Mormyridae</taxon>
        <taxon>Paramormyrops</taxon>
    </lineage>
</organism>
<feature type="compositionally biased region" description="Basic and acidic residues" evidence="3">
    <location>
        <begin position="200"/>
        <end position="211"/>
    </location>
</feature>
<comment type="similarity">
    <text evidence="1">Belongs to the TRAFAC class dynamin-like GTPase superfamily. Very large inducible GTPase (VLIG) family.</text>
</comment>
<dbReference type="InterPro" id="IPR057365">
    <property type="entry name" value="URGCP"/>
</dbReference>
<dbReference type="KEGG" id="pki:111855395"/>
<dbReference type="PANTHER" id="PTHR14819">
    <property type="entry name" value="GTP-BINDING"/>
    <property type="match status" value="1"/>
</dbReference>
<feature type="compositionally biased region" description="Basic and acidic residues" evidence="3">
    <location>
        <begin position="111"/>
        <end position="124"/>
    </location>
</feature>
<dbReference type="PROSITE" id="PS51717">
    <property type="entry name" value="G_VLIG"/>
    <property type="match status" value="1"/>
</dbReference>
<dbReference type="OrthoDB" id="1597724at2759"/>
<sequence length="1685" mass="192747">MSFTGNCEGHEKGELIPSSSVDREHADELDTVCENNSAIQPKPITKHEERVSAACEGSISPERHGEKSPKHGDPALSGISSENHSKGETKQEHEYDTASNMRTSVECADGESEKKAAPEQRVSAECEEEAASEQRVSAVCEEEAASEQRVSAECEEEAASEQSVSAECEGEGASEASVCTKINQEAADETAALDGSISPERNDEKGPEHGESAPSGISSGNDNKSGPNQETLLEKLVSHLGMMDYLKGKKLSLTTILEINEKNISCTDEPIQSLSSVCWQFLRKLFRVNVTARDVSCTDNTAMKGNSAQDFDEDFNELWEPEAGDDNINPLDLITALFLCSDSFLQQEMALKMSVCQFSVPLLLPNCDTQQCTLMLWALRDIVKSYRPHSLLESRGFEENRIVLLDLPMISFVRLGKISMSKSHILNQVFSNPQQNHNTFVHRNMKNGNIPRKVSDGMVEISWYLPGGNSDIFTEPLAVANLRGDISCHPTGFRLLCQTSAAVFVFIDDFKENINLLKPQDSKAPLFLVCNSEEISITKNDFMNRIHDMKFNTNFIVMKGRQMNDAEFVDKLRSTIRQSVSSDCDKMSIEKMSAVARELQILVDEDNDLCQKAKQKADAVTASISDTPKYKQDQLLLQGDILKKLAKLEKEECRLKNAGTKNIQMYRSELNKNKQELRKQQVTKDITPTVKSFISGLSVCKEERAYFLKWMRINLDNLSRKHVLRLKQAYKEVCENDVKNKERILHLENQMSCSSLGIEHFLRELGQLYESAISIPEHPHSKQKMEMIKDLPKACAEMMLEGFPLELVDGDAAYIPLKWVSAVLKELRSMEKNLKIRVITVLGVQSTGKSTLLNTMFGVQFAVSSGRCTRGAFMLLVRVSEDFREQLGCDFIMVLDTEGLRSAELAQLADSYEHDNELATLVVGLSDLTIINIAMENSTEMQDILQIVIHAFLRMKRVGKKTHCQFVHQNVADVAAHDKNMRDRKVLLDQLNTITQAAAKMEKKGEDKKFTDIIEYSDGDNFYIPSLWQGTPPMAPVSAGYSESVVQVKKCVIDIMIDLKKTRPSQTVEEFQEWTSSLWQAVKYENFIFSFRNSIVAAAYSKLCEQYNKWDWDFRRTMREWMVKAENKVLNFGTVTQNSQTAENIEDFLMMQKTEVVLELVKAEQQLNDNLAKYFENPENHVHLVERYRQDFLYSIKSLRQETENKIMRRLEELLRIKKGRNKLEKIKENQAKMMEEKVSQLLEKCRKSKDTFSEGQLDKEFEQMWNDVVNELPYKSIEEQNVSQEIYLMLHKDLETRGSLAMEILSEVSDLEDCGRKAFIVEEPLHKKILRTIKIIQSQEIQVISENLIEKCRCFINDKVSQTPQMDYDSTYVREMLIIINDYVQQNRDLSKNVELQTNLKIHICGIAAWQFKRMHKDFIQKNDPLLCLEKDKNQYYEDFKDLYHERDQTQRKADEFTKKCLEPSVRKYITDYLGSDILDKMKSGDGSLKFSTRTNFQYFILQQLLEDNQFKEFIQFITNYEKSAKNWIVDEIKNTFSGKDCKLSILEINRLEEIVWNIKTAIQEAGKISEGNMEEQNICYFIDNIHKHLEDKLIISPDALNKVQTLNNATIEPFANWLKLYVDDMKQSLISELQKDEDISAKLEKLPFKPQDELFSRMFGCGKMCPFCKVPCEAGGDKHETHH</sequence>
<reference evidence="5" key="2">
    <citation type="submission" date="2025-09" db="UniProtKB">
        <authorList>
            <consortium name="Ensembl"/>
        </authorList>
    </citation>
    <scope>IDENTIFICATION</scope>
</reference>
<keyword evidence="2" id="KW-0175">Coiled coil</keyword>
<dbReference type="PANTHER" id="PTHR14819:SF9">
    <property type="entry name" value="UP-REGULATOR OF CELL PROLIFERATION-LIKE"/>
    <property type="match status" value="1"/>
</dbReference>
<feature type="compositionally biased region" description="Basic and acidic residues" evidence="3">
    <location>
        <begin position="61"/>
        <end position="73"/>
    </location>
</feature>